<accession>A0A7W7CNM0</accession>
<dbReference type="SUPFAM" id="SSF53335">
    <property type="entry name" value="S-adenosyl-L-methionine-dependent methyltransferases"/>
    <property type="match status" value="1"/>
</dbReference>
<dbReference type="RefSeq" id="WP_184949376.1">
    <property type="nucleotide sequence ID" value="NZ_BOMC01000050.1"/>
</dbReference>
<gene>
    <name evidence="2" type="ORF">BKA14_000558</name>
</gene>
<comment type="caution">
    <text evidence="2">The sequence shown here is derived from an EMBL/GenBank/DDBJ whole genome shotgun (WGS) entry which is preliminary data.</text>
</comment>
<sequence length="310" mass="32673">MSTLNTQIDSRGYDPDPSEPVDRWFQAKNASNARTTADILSKLRTAGPAVVIDPFCGGGSTAAAARILGLDFFGIERDPLLACVTLAKATAQFRHVPLLPPLAAAGQTGWLTSALTDIADRIDPADAVVVSALAVLAAVRAAHGRTAHASMFATDLEIAPPRSSTVRVVCGDATDPQAWRALNPAATPALVYTSPPFGPTSPTVTAPAEVRTAASAVLERVGAMVGQPTGSAPRPFTELTVGMLRRLTEHVHHGRLVIEHEPDDVQADSTGPLVDAIQQHLSPALHTPGIDRYEAFSARGTFTLISYRVR</sequence>
<dbReference type="Proteomes" id="UP000542742">
    <property type="component" value="Unassembled WGS sequence"/>
</dbReference>
<keyword evidence="3" id="KW-1185">Reference proteome</keyword>
<protein>
    <recommendedName>
        <fullName evidence="4">Methyltransferase</fullName>
    </recommendedName>
</protein>
<reference evidence="2 3" key="1">
    <citation type="submission" date="2020-08" db="EMBL/GenBank/DDBJ databases">
        <title>Sequencing the genomes of 1000 actinobacteria strains.</title>
        <authorList>
            <person name="Klenk H.-P."/>
        </authorList>
    </citation>
    <scope>NUCLEOTIDE SEQUENCE [LARGE SCALE GENOMIC DNA]</scope>
    <source>
        <strain evidence="2 3">DSM 45518</strain>
    </source>
</reference>
<evidence type="ECO:0000313" key="2">
    <source>
        <dbReference type="EMBL" id="MBB4690410.1"/>
    </source>
</evidence>
<feature type="region of interest" description="Disordered" evidence="1">
    <location>
        <begin position="1"/>
        <end position="20"/>
    </location>
</feature>
<evidence type="ECO:0008006" key="4">
    <source>
        <dbReference type="Google" id="ProtNLM"/>
    </source>
</evidence>
<proteinExistence type="predicted"/>
<dbReference type="EMBL" id="JACHMF010000001">
    <property type="protein sequence ID" value="MBB4690410.1"/>
    <property type="molecule type" value="Genomic_DNA"/>
</dbReference>
<dbReference type="Gene3D" id="3.40.50.150">
    <property type="entry name" value="Vaccinia Virus protein VP39"/>
    <property type="match status" value="1"/>
</dbReference>
<evidence type="ECO:0000256" key="1">
    <source>
        <dbReference type="SAM" id="MobiDB-lite"/>
    </source>
</evidence>
<dbReference type="InterPro" id="IPR029063">
    <property type="entry name" value="SAM-dependent_MTases_sf"/>
</dbReference>
<name>A0A7W7CNM0_9ACTN</name>
<organism evidence="2 3">
    <name type="scientific">Paractinoplanes abujensis</name>
    <dbReference type="NCBI Taxonomy" id="882441"/>
    <lineage>
        <taxon>Bacteria</taxon>
        <taxon>Bacillati</taxon>
        <taxon>Actinomycetota</taxon>
        <taxon>Actinomycetes</taxon>
        <taxon>Micromonosporales</taxon>
        <taxon>Micromonosporaceae</taxon>
        <taxon>Paractinoplanes</taxon>
    </lineage>
</organism>
<evidence type="ECO:0000313" key="3">
    <source>
        <dbReference type="Proteomes" id="UP000542742"/>
    </source>
</evidence>
<dbReference type="AlphaFoldDB" id="A0A7W7CNM0"/>